<feature type="compositionally biased region" description="Low complexity" evidence="1">
    <location>
        <begin position="97"/>
        <end position="111"/>
    </location>
</feature>
<dbReference type="AlphaFoldDB" id="A0AAV9G8C7"/>
<evidence type="ECO:0000256" key="1">
    <source>
        <dbReference type="SAM" id="MobiDB-lite"/>
    </source>
</evidence>
<accession>A0AAV9G8C7</accession>
<evidence type="ECO:0000313" key="2">
    <source>
        <dbReference type="EMBL" id="KAK4444399.1"/>
    </source>
</evidence>
<evidence type="ECO:0008006" key="4">
    <source>
        <dbReference type="Google" id="ProtNLM"/>
    </source>
</evidence>
<dbReference type="CDD" id="cd00048">
    <property type="entry name" value="DSRM_SF"/>
    <property type="match status" value="1"/>
</dbReference>
<feature type="region of interest" description="Disordered" evidence="1">
    <location>
        <begin position="78"/>
        <end position="132"/>
    </location>
</feature>
<feature type="compositionally biased region" description="Basic residues" evidence="1">
    <location>
        <begin position="86"/>
        <end position="96"/>
    </location>
</feature>
<sequence length="957" mass="105088">MAGFYMQYLESLCRRRGWQDPSYECYRDSNGYTATVLVNGREYETDDAFESSGLAQENIAMRAFMVARNFSINGGLRASTGANVSRHSRRTRRGSRHTASSSSSTHSSSSRAMSDRHVWHNRGHDGSSSRSSCFDAESVASVSSAASSLMSKPPALIPPTTQRLKSVRLTAFENFKAAISHQDRESVHSLVEDCLEEIAVEEYAWLKELRLLGYSVSEIAEELLERSRDGPWIFSRFDEPIVGTADSGFHLPGCLHNDKTIKEVSGSRPHNGSNEGSPCAETTGKESYIRESIQFLCGIGGVGPLPGAQDGIRYGSVVFENDNSTAIASLAGPSCTVSSALCSVLRSLEKAAAVLQRVGGCCNSFTFLLRRRPSLQVELMRVYLDQIPNTQGIDRLPPSLGGRRLLGSFFPEVEGLSDNLVADASLDALAAQFLSLAFLSYSEGHCGPVRYFFLDTFPERILLIGDGVWGPNFDGPCILCSLAELSCFGDMLQHPVLAFQFFKSADRARAVHGAIQRLDLQANAIDLLDTWGPGECITPKDNTDRLFAISIGGGLILPAPITALPTPGEDNNATPLLHWSRPERNTLSTLTSGRTFSRTVKPTIGARIAANHECEADPQSQLRAACSLLEELGTFPSYWEVAERHLGLGLQVGGGGVALLQFNQTWVKRQGLTKKAKMLAQRALFITDLEATFGVQISVCTGIARRVRLRVLLADVLPAYVGALVTKPGHWNRLVEDCGLLEALRQGNLSDWLGKLETDLQRAFESLAVSVLFLLQDTGVDRKGQNLVVGCIQPDMPFQCFRLPCRKENYWARMIADSEDVATFAYMTTDCLETDVVRCRGSGGSWANSTALFWTAVSCCQEDVPEVEKTLPPVPWTLKHSEAYLIGQADAPLLVQVDRKKDNEEPQLLVSVSTIRPDILRRLTRKGKPGRKPRRLREMRPLDRISESVIVLVGERG</sequence>
<evidence type="ECO:0000313" key="3">
    <source>
        <dbReference type="Proteomes" id="UP001321760"/>
    </source>
</evidence>
<dbReference type="Proteomes" id="UP001321760">
    <property type="component" value="Unassembled WGS sequence"/>
</dbReference>
<proteinExistence type="predicted"/>
<reference evidence="2" key="1">
    <citation type="journal article" date="2023" name="Mol. Phylogenet. Evol.">
        <title>Genome-scale phylogeny and comparative genomics of the fungal order Sordariales.</title>
        <authorList>
            <person name="Hensen N."/>
            <person name="Bonometti L."/>
            <person name="Westerberg I."/>
            <person name="Brannstrom I.O."/>
            <person name="Guillou S."/>
            <person name="Cros-Aarteil S."/>
            <person name="Calhoun S."/>
            <person name="Haridas S."/>
            <person name="Kuo A."/>
            <person name="Mondo S."/>
            <person name="Pangilinan J."/>
            <person name="Riley R."/>
            <person name="LaButti K."/>
            <person name="Andreopoulos B."/>
            <person name="Lipzen A."/>
            <person name="Chen C."/>
            <person name="Yan M."/>
            <person name="Daum C."/>
            <person name="Ng V."/>
            <person name="Clum A."/>
            <person name="Steindorff A."/>
            <person name="Ohm R.A."/>
            <person name="Martin F."/>
            <person name="Silar P."/>
            <person name="Natvig D.O."/>
            <person name="Lalanne C."/>
            <person name="Gautier V."/>
            <person name="Ament-Velasquez S.L."/>
            <person name="Kruys A."/>
            <person name="Hutchinson M.I."/>
            <person name="Powell A.J."/>
            <person name="Barry K."/>
            <person name="Miller A.N."/>
            <person name="Grigoriev I.V."/>
            <person name="Debuchy R."/>
            <person name="Gladieux P."/>
            <person name="Hiltunen Thoren M."/>
            <person name="Johannesson H."/>
        </authorList>
    </citation>
    <scope>NUCLEOTIDE SEQUENCE</scope>
    <source>
        <strain evidence="2">PSN243</strain>
    </source>
</reference>
<comment type="caution">
    <text evidence="2">The sequence shown here is derived from an EMBL/GenBank/DDBJ whole genome shotgun (WGS) entry which is preliminary data.</text>
</comment>
<protein>
    <recommendedName>
        <fullName evidence="4">DRBM domain-containing protein</fullName>
    </recommendedName>
</protein>
<keyword evidence="3" id="KW-1185">Reference proteome</keyword>
<feature type="compositionally biased region" description="Basic and acidic residues" evidence="1">
    <location>
        <begin position="113"/>
        <end position="127"/>
    </location>
</feature>
<dbReference type="Gene3D" id="3.30.160.20">
    <property type="match status" value="1"/>
</dbReference>
<dbReference type="EMBL" id="MU865977">
    <property type="protein sequence ID" value="KAK4444399.1"/>
    <property type="molecule type" value="Genomic_DNA"/>
</dbReference>
<gene>
    <name evidence="2" type="ORF">QBC34DRAFT_442505</name>
</gene>
<dbReference type="SUPFAM" id="SSF54768">
    <property type="entry name" value="dsRNA-binding domain-like"/>
    <property type="match status" value="1"/>
</dbReference>
<name>A0AAV9G8C7_9PEZI</name>
<reference evidence="2" key="2">
    <citation type="submission" date="2023-05" db="EMBL/GenBank/DDBJ databases">
        <authorList>
            <consortium name="Lawrence Berkeley National Laboratory"/>
            <person name="Steindorff A."/>
            <person name="Hensen N."/>
            <person name="Bonometti L."/>
            <person name="Westerberg I."/>
            <person name="Brannstrom I.O."/>
            <person name="Guillou S."/>
            <person name="Cros-Aarteil S."/>
            <person name="Calhoun S."/>
            <person name="Haridas S."/>
            <person name="Kuo A."/>
            <person name="Mondo S."/>
            <person name="Pangilinan J."/>
            <person name="Riley R."/>
            <person name="Labutti K."/>
            <person name="Andreopoulos B."/>
            <person name="Lipzen A."/>
            <person name="Chen C."/>
            <person name="Yanf M."/>
            <person name="Daum C."/>
            <person name="Ng V."/>
            <person name="Clum A."/>
            <person name="Ohm R."/>
            <person name="Martin F."/>
            <person name="Silar P."/>
            <person name="Natvig D."/>
            <person name="Lalanne C."/>
            <person name="Gautier V."/>
            <person name="Ament-Velasquez S.L."/>
            <person name="Kruys A."/>
            <person name="Hutchinson M.I."/>
            <person name="Powell A.J."/>
            <person name="Barry K."/>
            <person name="Miller A.N."/>
            <person name="Grigoriev I.V."/>
            <person name="Debuchy R."/>
            <person name="Gladieux P."/>
            <person name="Thoren M.H."/>
            <person name="Johannesson H."/>
        </authorList>
    </citation>
    <scope>NUCLEOTIDE SEQUENCE</scope>
    <source>
        <strain evidence="2">PSN243</strain>
    </source>
</reference>
<organism evidence="2 3">
    <name type="scientific">Podospora aff. communis PSN243</name>
    <dbReference type="NCBI Taxonomy" id="3040156"/>
    <lineage>
        <taxon>Eukaryota</taxon>
        <taxon>Fungi</taxon>
        <taxon>Dikarya</taxon>
        <taxon>Ascomycota</taxon>
        <taxon>Pezizomycotina</taxon>
        <taxon>Sordariomycetes</taxon>
        <taxon>Sordariomycetidae</taxon>
        <taxon>Sordariales</taxon>
        <taxon>Podosporaceae</taxon>
        <taxon>Podospora</taxon>
    </lineage>
</organism>